<proteinExistence type="inferred from homology"/>
<organism evidence="4 5">
    <name type="scientific">Occultella aeris</name>
    <dbReference type="NCBI Taxonomy" id="2761496"/>
    <lineage>
        <taxon>Bacteria</taxon>
        <taxon>Bacillati</taxon>
        <taxon>Actinomycetota</taxon>
        <taxon>Actinomycetes</taxon>
        <taxon>Micrococcales</taxon>
        <taxon>Ruaniaceae</taxon>
        <taxon>Occultella</taxon>
    </lineage>
</organism>
<gene>
    <name evidence="4" type="primary">rhgT</name>
    <name evidence="4" type="ORF">HALOF300_01044</name>
</gene>
<dbReference type="Gene3D" id="3.40.50.1110">
    <property type="entry name" value="SGNH hydrolase"/>
    <property type="match status" value="1"/>
</dbReference>
<evidence type="ECO:0000256" key="2">
    <source>
        <dbReference type="ARBA" id="ARBA00022801"/>
    </source>
</evidence>
<sequence length="213" mass="22198">MRILLAGDSTVAACPPHEAPMSGWGAHLATFTPGVVVHNFAKGGATTTSLRADGLWDALLWEAAAGDIAVLQFGHNDQKQPEVLGARAGYTTNLARMLTEVRQAGAAPVLCTSVQRRAFAAGALVPTHGDYPDAVRDLAAAELVPLIDLTAATTDLYQGLGEDGSRSLFTQFRPGEHPNYPDGVTDDTHFNVTGATAVARIVADALAPVLAMA</sequence>
<dbReference type="CDD" id="cd01821">
    <property type="entry name" value="Rhamnogalacturan_acetylesterase_like"/>
    <property type="match status" value="1"/>
</dbReference>
<dbReference type="InterPro" id="IPR036514">
    <property type="entry name" value="SGNH_hydro_sf"/>
</dbReference>
<dbReference type="Proteomes" id="UP000419743">
    <property type="component" value="Unassembled WGS sequence"/>
</dbReference>
<dbReference type="PANTHER" id="PTHR43695:SF1">
    <property type="entry name" value="RHAMNOGALACTURONAN ACETYLESTERASE"/>
    <property type="match status" value="1"/>
</dbReference>
<dbReference type="InterPro" id="IPR013830">
    <property type="entry name" value="SGNH_hydro"/>
</dbReference>
<evidence type="ECO:0000259" key="3">
    <source>
        <dbReference type="Pfam" id="PF13472"/>
    </source>
</evidence>
<reference evidence="4 5" key="1">
    <citation type="submission" date="2019-11" db="EMBL/GenBank/DDBJ databases">
        <authorList>
            <person name="Criscuolo A."/>
        </authorList>
    </citation>
    <scope>NUCLEOTIDE SEQUENCE [LARGE SCALE GENOMIC DNA]</scope>
    <source>
        <strain evidence="4">CIP111667</strain>
    </source>
</reference>
<dbReference type="EMBL" id="CACRYJ010000016">
    <property type="protein sequence ID" value="VZO35842.1"/>
    <property type="molecule type" value="Genomic_DNA"/>
</dbReference>
<feature type="domain" description="SGNH hydrolase-type esterase" evidence="3">
    <location>
        <begin position="7"/>
        <end position="195"/>
    </location>
</feature>
<keyword evidence="2 4" id="KW-0378">Hydrolase</keyword>
<dbReference type="EC" id="3.1.1.-" evidence="4"/>
<accession>A0A7M4DFZ9</accession>
<comment type="caution">
    <text evidence="4">The sequence shown here is derived from an EMBL/GenBank/DDBJ whole genome shotgun (WGS) entry which is preliminary data.</text>
</comment>
<dbReference type="InterPro" id="IPR037459">
    <property type="entry name" value="RhgT-like"/>
</dbReference>
<evidence type="ECO:0000313" key="5">
    <source>
        <dbReference type="Proteomes" id="UP000419743"/>
    </source>
</evidence>
<comment type="similarity">
    <text evidence="1">Belongs to the 'GDSL' lipolytic enzyme family.</text>
</comment>
<dbReference type="SUPFAM" id="SSF52266">
    <property type="entry name" value="SGNH hydrolase"/>
    <property type="match status" value="1"/>
</dbReference>
<dbReference type="Pfam" id="PF13472">
    <property type="entry name" value="Lipase_GDSL_2"/>
    <property type="match status" value="1"/>
</dbReference>
<dbReference type="AlphaFoldDB" id="A0A7M4DFZ9"/>
<dbReference type="GO" id="GO:0016787">
    <property type="term" value="F:hydrolase activity"/>
    <property type="evidence" value="ECO:0007669"/>
    <property type="project" value="UniProtKB-KW"/>
</dbReference>
<dbReference type="PANTHER" id="PTHR43695">
    <property type="entry name" value="PUTATIVE (AFU_ORTHOLOGUE AFUA_2G17250)-RELATED"/>
    <property type="match status" value="1"/>
</dbReference>
<keyword evidence="5" id="KW-1185">Reference proteome</keyword>
<dbReference type="RefSeq" id="WP_156739868.1">
    <property type="nucleotide sequence ID" value="NZ_CACRYJ010000016.1"/>
</dbReference>
<evidence type="ECO:0000256" key="1">
    <source>
        <dbReference type="ARBA" id="ARBA00008668"/>
    </source>
</evidence>
<protein>
    <submittedName>
        <fullName evidence="4">Rhamnogalacturonan acetylesterase RhgT</fullName>
        <ecNumber evidence="4">3.1.1.-</ecNumber>
    </submittedName>
</protein>
<name>A0A7M4DFZ9_9MICO</name>
<evidence type="ECO:0000313" key="4">
    <source>
        <dbReference type="EMBL" id="VZO35842.1"/>
    </source>
</evidence>